<name>A0A8X7TKI9_BRACI</name>
<organism evidence="1 2">
    <name type="scientific">Brassica carinata</name>
    <name type="common">Ethiopian mustard</name>
    <name type="synonym">Abyssinian cabbage</name>
    <dbReference type="NCBI Taxonomy" id="52824"/>
    <lineage>
        <taxon>Eukaryota</taxon>
        <taxon>Viridiplantae</taxon>
        <taxon>Streptophyta</taxon>
        <taxon>Embryophyta</taxon>
        <taxon>Tracheophyta</taxon>
        <taxon>Spermatophyta</taxon>
        <taxon>Magnoliopsida</taxon>
        <taxon>eudicotyledons</taxon>
        <taxon>Gunneridae</taxon>
        <taxon>Pentapetalae</taxon>
        <taxon>rosids</taxon>
        <taxon>malvids</taxon>
        <taxon>Brassicales</taxon>
        <taxon>Brassicaceae</taxon>
        <taxon>Brassiceae</taxon>
        <taxon>Brassica</taxon>
    </lineage>
</organism>
<protein>
    <submittedName>
        <fullName evidence="1">Uncharacterized protein</fullName>
    </submittedName>
</protein>
<sequence>MSAGLRASGMKPDLGLVTCDVDVVAAGKEKHWCDIAESPVKRGAAVVQAGGGRAVEMRAAAETEEVN</sequence>
<dbReference type="AlphaFoldDB" id="A0A8X7TKI9"/>
<reference evidence="1 2" key="1">
    <citation type="submission" date="2020-02" db="EMBL/GenBank/DDBJ databases">
        <authorList>
            <person name="Ma Q."/>
            <person name="Huang Y."/>
            <person name="Song X."/>
            <person name="Pei D."/>
        </authorList>
    </citation>
    <scope>NUCLEOTIDE SEQUENCE [LARGE SCALE GENOMIC DNA]</scope>
    <source>
        <strain evidence="1">Sxm20200214</strain>
        <tissue evidence="1">Leaf</tissue>
    </source>
</reference>
<accession>A0A8X7TKI9</accession>
<evidence type="ECO:0000313" key="1">
    <source>
        <dbReference type="EMBL" id="KAG2245024.1"/>
    </source>
</evidence>
<dbReference type="EMBL" id="JAAMPC010000041">
    <property type="protein sequence ID" value="KAG2245024.1"/>
    <property type="molecule type" value="Genomic_DNA"/>
</dbReference>
<dbReference type="Proteomes" id="UP000886595">
    <property type="component" value="Unassembled WGS sequence"/>
</dbReference>
<gene>
    <name evidence="1" type="ORF">Bca52824_093125</name>
</gene>
<evidence type="ECO:0000313" key="2">
    <source>
        <dbReference type="Proteomes" id="UP000886595"/>
    </source>
</evidence>
<keyword evidence="2" id="KW-1185">Reference proteome</keyword>
<comment type="caution">
    <text evidence="1">The sequence shown here is derived from an EMBL/GenBank/DDBJ whole genome shotgun (WGS) entry which is preliminary data.</text>
</comment>
<proteinExistence type="predicted"/>